<dbReference type="RefSeq" id="WP_126010449.1">
    <property type="nucleotide sequence ID" value="NZ_CP032509.1"/>
</dbReference>
<keyword evidence="1" id="KW-1133">Transmembrane helix</keyword>
<name>A0A3S9B5C3_9HYPH</name>
<gene>
    <name evidence="2" type="ORF">D5400_13375</name>
</gene>
<sequence>MAYDQTRHEGERFEPIITSRLVTRLMLGVAAFAALSAAAAIGGRWVGERIAMAGHSTSTELFRSTIGEDVFDLPANVIRFENQRHAGPKASLDLYFRWPDMQGYSADTRDDFNAVDGTSAVIFVSLTPQIMSKDMSGRYAPIYSHLVEGAAEPGPSGLSVHKLTHVTGYAGELLYVESGATGDPYVVRCLDDTDASSFGLTTTACQRDILIGGDTSVLYRFPATLLPEWHSVEVAVRQYLDVALQD</sequence>
<protein>
    <recommendedName>
        <fullName evidence="4">Transmembrane anchored protein</fullName>
    </recommendedName>
</protein>
<organism evidence="2 3">
    <name type="scientific">Georhizobium profundi</name>
    <dbReference type="NCBI Taxonomy" id="2341112"/>
    <lineage>
        <taxon>Bacteria</taxon>
        <taxon>Pseudomonadati</taxon>
        <taxon>Pseudomonadota</taxon>
        <taxon>Alphaproteobacteria</taxon>
        <taxon>Hyphomicrobiales</taxon>
        <taxon>Rhizobiaceae</taxon>
        <taxon>Georhizobium</taxon>
    </lineage>
</organism>
<keyword evidence="3" id="KW-1185">Reference proteome</keyword>
<dbReference type="AlphaFoldDB" id="A0A3S9B5C3"/>
<dbReference type="EMBL" id="CP032509">
    <property type="protein sequence ID" value="AZN72132.1"/>
    <property type="molecule type" value="Genomic_DNA"/>
</dbReference>
<dbReference type="Proteomes" id="UP000268192">
    <property type="component" value="Chromosome"/>
</dbReference>
<dbReference type="KEGG" id="abaw:D5400_13375"/>
<keyword evidence="1" id="KW-0472">Membrane</keyword>
<evidence type="ECO:0008006" key="4">
    <source>
        <dbReference type="Google" id="ProtNLM"/>
    </source>
</evidence>
<keyword evidence="1" id="KW-0812">Transmembrane</keyword>
<dbReference type="OrthoDB" id="7959514at2"/>
<reference evidence="2 3" key="1">
    <citation type="submission" date="2018-09" db="EMBL/GenBank/DDBJ databases">
        <title>Marinorhizobium profundi gen. nov., sp. nov., isolated from a deep-sea sediment sample from the New Britain Trench and proposal of Marinorhizobiaceae fam. nov. in the order Rhizobiales of the class Alphaproteobacteria.</title>
        <authorList>
            <person name="Cao J."/>
        </authorList>
    </citation>
    <scope>NUCLEOTIDE SEQUENCE [LARGE SCALE GENOMIC DNA]</scope>
    <source>
        <strain evidence="2 3">WS11</strain>
    </source>
</reference>
<proteinExistence type="predicted"/>
<evidence type="ECO:0000256" key="1">
    <source>
        <dbReference type="SAM" id="Phobius"/>
    </source>
</evidence>
<accession>A0A3S9B5C3</accession>
<feature type="transmembrane region" description="Helical" evidence="1">
    <location>
        <begin position="21"/>
        <end position="46"/>
    </location>
</feature>
<evidence type="ECO:0000313" key="3">
    <source>
        <dbReference type="Proteomes" id="UP000268192"/>
    </source>
</evidence>
<evidence type="ECO:0000313" key="2">
    <source>
        <dbReference type="EMBL" id="AZN72132.1"/>
    </source>
</evidence>